<keyword evidence="2" id="KW-1185">Reference proteome</keyword>
<evidence type="ECO:0000313" key="2">
    <source>
        <dbReference type="Proteomes" id="UP000462014"/>
    </source>
</evidence>
<dbReference type="Proteomes" id="UP000462014">
    <property type="component" value="Unassembled WGS sequence"/>
</dbReference>
<reference evidence="1 2" key="1">
    <citation type="submission" date="2019-12" db="EMBL/GenBank/DDBJ databases">
        <title>Mucilaginibacter sp. HMF7410 genome sequencing and assembly.</title>
        <authorList>
            <person name="Kang H."/>
            <person name="Cha I."/>
            <person name="Kim H."/>
            <person name="Joh K."/>
        </authorList>
    </citation>
    <scope>NUCLEOTIDE SEQUENCE [LARGE SCALE GENOMIC DNA]</scope>
    <source>
        <strain evidence="1 2">HMF7410</strain>
    </source>
</reference>
<dbReference type="EMBL" id="WPIK01000007">
    <property type="protein sequence ID" value="MVN21754.1"/>
    <property type="molecule type" value="Genomic_DNA"/>
</dbReference>
<protein>
    <submittedName>
        <fullName evidence="1">Uncharacterized protein</fullName>
    </submittedName>
</protein>
<comment type="caution">
    <text evidence="1">The sequence shown here is derived from an EMBL/GenBank/DDBJ whole genome shotgun (WGS) entry which is preliminary data.</text>
</comment>
<organism evidence="1 2">
    <name type="scientific">Mucilaginibacter arboris</name>
    <dbReference type="NCBI Taxonomy" id="2682090"/>
    <lineage>
        <taxon>Bacteria</taxon>
        <taxon>Pseudomonadati</taxon>
        <taxon>Bacteroidota</taxon>
        <taxon>Sphingobacteriia</taxon>
        <taxon>Sphingobacteriales</taxon>
        <taxon>Sphingobacteriaceae</taxon>
        <taxon>Mucilaginibacter</taxon>
    </lineage>
</organism>
<sequence length="72" mass="8117">MKANHNDLIFSSAAISVGLNISNSKNESKSQPLRFVAYYFIVGLNISNSKNESKSQLPLVTNRIRVSWVKYQ</sequence>
<name>A0A7K1SWS7_9SPHI</name>
<dbReference type="AlphaFoldDB" id="A0A7K1SWS7"/>
<accession>A0A7K1SWS7</accession>
<proteinExistence type="predicted"/>
<dbReference type="RefSeq" id="WP_157566356.1">
    <property type="nucleotide sequence ID" value="NZ_WPIK01000007.1"/>
</dbReference>
<gene>
    <name evidence="1" type="ORF">GO621_09415</name>
</gene>
<evidence type="ECO:0000313" key="1">
    <source>
        <dbReference type="EMBL" id="MVN21754.1"/>
    </source>
</evidence>